<accession>A0A921NXE6</accession>
<dbReference type="OrthoDB" id="6388934at2"/>
<keyword evidence="4" id="KW-1185">Reference proteome</keyword>
<organism evidence="3 4">
    <name type="scientific">Profundibacterium mesophilum KAUST100406-0324</name>
    <dbReference type="NCBI Taxonomy" id="1037889"/>
    <lineage>
        <taxon>Bacteria</taxon>
        <taxon>Pseudomonadati</taxon>
        <taxon>Pseudomonadota</taxon>
        <taxon>Alphaproteobacteria</taxon>
        <taxon>Rhodobacterales</taxon>
        <taxon>Roseobacteraceae</taxon>
        <taxon>Profundibacterium</taxon>
    </lineage>
</organism>
<name>A0A921NXE6_9RHOB</name>
<dbReference type="Proteomes" id="UP000698242">
    <property type="component" value="Unassembled WGS sequence"/>
</dbReference>
<evidence type="ECO:0000313" key="3">
    <source>
        <dbReference type="EMBL" id="KAF0677448.1"/>
    </source>
</evidence>
<keyword evidence="1" id="KW-0472">Membrane</keyword>
<evidence type="ECO:0000256" key="1">
    <source>
        <dbReference type="SAM" id="Phobius"/>
    </source>
</evidence>
<proteinExistence type="predicted"/>
<feature type="chain" id="PRO_5036736356" evidence="2">
    <location>
        <begin position="25"/>
        <end position="224"/>
    </location>
</feature>
<keyword evidence="1" id="KW-0812">Transmembrane</keyword>
<keyword evidence="1" id="KW-1133">Transmembrane helix</keyword>
<dbReference type="AlphaFoldDB" id="A0A921NXE6"/>
<dbReference type="EMBL" id="APKE01000003">
    <property type="protein sequence ID" value="KAF0677448.1"/>
    <property type="molecule type" value="Genomic_DNA"/>
</dbReference>
<feature type="signal peptide" evidence="2">
    <location>
        <begin position="1"/>
        <end position="24"/>
    </location>
</feature>
<feature type="transmembrane region" description="Helical" evidence="1">
    <location>
        <begin position="198"/>
        <end position="217"/>
    </location>
</feature>
<gene>
    <name evidence="3" type="ORF">PMES_00235</name>
</gene>
<comment type="caution">
    <text evidence="3">The sequence shown here is derived from an EMBL/GenBank/DDBJ whole genome shotgun (WGS) entry which is preliminary data.</text>
</comment>
<reference evidence="3" key="1">
    <citation type="submission" date="2013-03" db="EMBL/GenBank/DDBJ databases">
        <title>Genome Sequence of the Profundibacterium mesophilum strain KAUST100406-0324T from Red Sea, a novel genus in the family Rhodobacteraceae.</title>
        <authorList>
            <person name="Essack M."/>
            <person name="Alam I."/>
            <person name="Lafi F."/>
            <person name="Alawi W."/>
            <person name="Kamanu F."/>
            <person name="Al-Suwailem A."/>
            <person name="Lee O.O."/>
            <person name="Xu Y."/>
            <person name="Bajic V."/>
            <person name="Qian P.-Y."/>
            <person name="Archer J."/>
        </authorList>
    </citation>
    <scope>NUCLEOTIDE SEQUENCE</scope>
    <source>
        <strain evidence="3">KAUST100406-0324</strain>
    </source>
</reference>
<dbReference type="RefSeq" id="WP_159963701.1">
    <property type="nucleotide sequence ID" value="NZ_APKE01000003.1"/>
</dbReference>
<keyword evidence="2" id="KW-0732">Signal</keyword>
<protein>
    <submittedName>
        <fullName evidence="3">Uncharacterized protein</fullName>
    </submittedName>
</protein>
<evidence type="ECO:0000313" key="4">
    <source>
        <dbReference type="Proteomes" id="UP000698242"/>
    </source>
</evidence>
<evidence type="ECO:0000256" key="2">
    <source>
        <dbReference type="SAM" id="SignalP"/>
    </source>
</evidence>
<sequence>MSRIAFPALLAAALFGAFPHVAGAATTDYAGDAPEHVWNCIPFSCPGRFGDHMGFVYSDILPLDLRAGDVIAFDMARVNDMPIDLILSLGSGDDFVTVARTDKGILGDTVIGNYDVTFTLTESFSFAGGELIVDFATTALSATDTNYEAGLVGSASNPHAVRRYFSGMRPGDMTHSDTAANANMRIDQAAPLAGIAPVPLPAGLPLLGGGLFALSFLRRLARRG</sequence>